<keyword evidence="8" id="KW-1185">Reference proteome</keyword>
<dbReference type="SUPFAM" id="SSF53474">
    <property type="entry name" value="alpha/beta-Hydrolases"/>
    <property type="match status" value="1"/>
</dbReference>
<dbReference type="AlphaFoldDB" id="U5HJQ0"/>
<keyword evidence="4" id="KW-0442">Lipid degradation</keyword>
<organism evidence="6">
    <name type="scientific">Microbotryum lychnidis-dioicae (strain p1A1 Lamole / MvSl-1064)</name>
    <name type="common">Anther smut fungus</name>
    <dbReference type="NCBI Taxonomy" id="683840"/>
    <lineage>
        <taxon>Eukaryota</taxon>
        <taxon>Fungi</taxon>
        <taxon>Dikarya</taxon>
        <taxon>Basidiomycota</taxon>
        <taxon>Pucciniomycotina</taxon>
        <taxon>Microbotryomycetes</taxon>
        <taxon>Microbotryales</taxon>
        <taxon>Microbotryaceae</taxon>
        <taxon>Microbotryum</taxon>
    </lineage>
</organism>
<dbReference type="GO" id="GO:0016042">
    <property type="term" value="P:lipid catabolic process"/>
    <property type="evidence" value="ECO:0007669"/>
    <property type="project" value="UniProtKB-KW"/>
</dbReference>
<dbReference type="EMBL" id="AEIJ01001151">
    <property type="status" value="NOT_ANNOTATED_CDS"/>
    <property type="molecule type" value="Genomic_DNA"/>
</dbReference>
<dbReference type="Gene3D" id="3.40.50.1820">
    <property type="entry name" value="alpha/beta hydrolase"/>
    <property type="match status" value="1"/>
</dbReference>
<reference evidence="6 8" key="3">
    <citation type="journal article" date="2015" name="BMC Genomics">
        <title>Sex and parasites: genomic and transcriptomic analysis of Microbotryum lychnidis-dioicae, the biotrophic and plant-castrating anther smut fungus.</title>
        <authorList>
            <person name="Perlin M.H."/>
            <person name="Amselem J."/>
            <person name="Fontanillas E."/>
            <person name="Toh S.S."/>
            <person name="Chen Z."/>
            <person name="Goldberg J."/>
            <person name="Duplessis S."/>
            <person name="Henrissat B."/>
            <person name="Young S."/>
            <person name="Zeng Q."/>
            <person name="Aguileta G."/>
            <person name="Petit E."/>
            <person name="Badouin H."/>
            <person name="Andrews J."/>
            <person name="Razeeq D."/>
            <person name="Gabaldon T."/>
            <person name="Quesneville H."/>
            <person name="Giraud T."/>
            <person name="Hood M.E."/>
            <person name="Schultz D.J."/>
            <person name="Cuomo C.A."/>
        </authorList>
    </citation>
    <scope>NUCLEOTIDE SEQUENCE [LARGE SCALE GENOMIC DNA]</scope>
    <source>
        <strain evidence="8">p1A1 Lamole</strain>
        <strain evidence="6">P1A1 Lamole</strain>
    </source>
</reference>
<evidence type="ECO:0000256" key="5">
    <source>
        <dbReference type="ARBA" id="ARBA00023098"/>
    </source>
</evidence>
<evidence type="ECO:0000256" key="3">
    <source>
        <dbReference type="ARBA" id="ARBA00022801"/>
    </source>
</evidence>
<dbReference type="EC" id="3.1.1.3" evidence="2"/>
<name>U5HJQ0_USTV1</name>
<accession>U5HJQ0</accession>
<dbReference type="Pfam" id="PF03583">
    <property type="entry name" value="LIP"/>
    <property type="match status" value="1"/>
</dbReference>
<evidence type="ECO:0000313" key="7">
    <source>
        <dbReference type="EnsemblFungi" id="MVLG_07229T0"/>
    </source>
</evidence>
<dbReference type="InterPro" id="IPR005152">
    <property type="entry name" value="Lipase_secreted"/>
</dbReference>
<comment type="catalytic activity">
    <reaction evidence="1">
        <text>a triacylglycerol + H2O = a diacylglycerol + a fatty acid + H(+)</text>
        <dbReference type="Rhea" id="RHEA:12044"/>
        <dbReference type="ChEBI" id="CHEBI:15377"/>
        <dbReference type="ChEBI" id="CHEBI:15378"/>
        <dbReference type="ChEBI" id="CHEBI:17855"/>
        <dbReference type="ChEBI" id="CHEBI:18035"/>
        <dbReference type="ChEBI" id="CHEBI:28868"/>
        <dbReference type="EC" id="3.1.1.3"/>
    </reaction>
</comment>
<dbReference type="EnsemblFungi" id="MVLG_07229T0">
    <property type="protein sequence ID" value="MVLG_07229T0"/>
    <property type="gene ID" value="MVLG_07229"/>
</dbReference>
<dbReference type="OrthoDB" id="2373480at2759"/>
<evidence type="ECO:0000313" key="8">
    <source>
        <dbReference type="Proteomes" id="UP000017200"/>
    </source>
</evidence>
<gene>
    <name evidence="6" type="ORF">MVLG_07229</name>
</gene>
<evidence type="ECO:0000313" key="6">
    <source>
        <dbReference type="EMBL" id="KDE02201.1"/>
    </source>
</evidence>
<reference evidence="7" key="4">
    <citation type="submission" date="2015-06" db="UniProtKB">
        <authorList>
            <consortium name="EnsemblFungi"/>
        </authorList>
    </citation>
    <scope>IDENTIFICATION</scope>
</reference>
<sequence length="101" mass="10726">MSTMGSVASETPTKPSILMFHSTMDEVIPYASALKTAQTWCSDGAKITFITELGGGGHLGTQISYGNMTIDWLDNSLRGTSAAISSCSFETQSTKALPVRM</sequence>
<proteinExistence type="predicted"/>
<dbReference type="Proteomes" id="UP000017200">
    <property type="component" value="Unassembled WGS sequence"/>
</dbReference>
<dbReference type="EMBL" id="GL541920">
    <property type="protein sequence ID" value="KDE02201.1"/>
    <property type="molecule type" value="Genomic_DNA"/>
</dbReference>
<evidence type="ECO:0000256" key="4">
    <source>
        <dbReference type="ARBA" id="ARBA00022963"/>
    </source>
</evidence>
<keyword evidence="3" id="KW-0378">Hydrolase</keyword>
<dbReference type="GO" id="GO:0004806">
    <property type="term" value="F:triacylglycerol lipase activity"/>
    <property type="evidence" value="ECO:0007669"/>
    <property type="project" value="UniProtKB-EC"/>
</dbReference>
<reference evidence="8" key="1">
    <citation type="submission" date="2010-11" db="EMBL/GenBank/DDBJ databases">
        <title>The genome sequence of Microbotryum violaceum strain p1A1 Lamole.</title>
        <authorList>
            <person name="Cuomo C."/>
            <person name="Perlin M."/>
            <person name="Young S.K."/>
            <person name="Zeng Q."/>
            <person name="Gargeya S."/>
            <person name="Alvarado L."/>
            <person name="Berlin A."/>
            <person name="Chapman S.B."/>
            <person name="Chen Z."/>
            <person name="Freedman E."/>
            <person name="Gellesch M."/>
            <person name="Goldberg J."/>
            <person name="Griggs A."/>
            <person name="Gujja S."/>
            <person name="Heilman E."/>
            <person name="Heiman D."/>
            <person name="Howarth C."/>
            <person name="Mehta T."/>
            <person name="Neiman D."/>
            <person name="Pearson M."/>
            <person name="Roberts A."/>
            <person name="Saif S."/>
            <person name="Shea T."/>
            <person name="Shenoy N."/>
            <person name="Sisk P."/>
            <person name="Stolte C."/>
            <person name="Sykes S."/>
            <person name="White J."/>
            <person name="Yandava C."/>
            <person name="Haas B."/>
            <person name="Nusbaum C."/>
            <person name="Birren B."/>
        </authorList>
    </citation>
    <scope>NUCLEOTIDE SEQUENCE [LARGE SCALE GENOMIC DNA]</scope>
    <source>
        <strain evidence="8">p1A1 Lamole</strain>
    </source>
</reference>
<dbReference type="HOGENOM" id="CLU_2293803_0_0_1"/>
<reference evidence="6" key="2">
    <citation type="submission" date="2010-11" db="EMBL/GenBank/DDBJ databases">
        <authorList>
            <consortium name="The Broad Institute Genome Sequencing Platform"/>
            <person name="Earl A."/>
            <person name="Ward D."/>
            <person name="Feldgarden M."/>
            <person name="Gevers D."/>
            <person name="Butler R."/>
            <person name="Young S.K."/>
            <person name="Zeng Q."/>
            <person name="Gargeya S."/>
            <person name="Fitzgerald M."/>
            <person name="Haas B."/>
            <person name="Abouelleil A."/>
            <person name="Alvarado L."/>
            <person name="Arachchi H.M."/>
            <person name="Berlin A."/>
            <person name="Brown A."/>
            <person name="Chapman S.B."/>
            <person name="Chen Z."/>
            <person name="Dunbar C."/>
            <person name="Freedman E."/>
            <person name="Gearin G."/>
            <person name="Gellesch M."/>
            <person name="Goldberg J."/>
            <person name="Griggs A."/>
            <person name="Gujja S."/>
            <person name="Heilman E."/>
            <person name="Heiman D."/>
            <person name="Howarth C."/>
            <person name="Larson L."/>
            <person name="Lui A."/>
            <person name="MacDonald P.J.P."/>
            <person name="Mehta T."/>
            <person name="Montmayeur A."/>
            <person name="Murphy C."/>
            <person name="Neiman D."/>
            <person name="Pearson M."/>
            <person name="Priest M."/>
            <person name="Roberts A."/>
            <person name="Saif S."/>
            <person name="Shea T."/>
            <person name="Shenoy N."/>
            <person name="Sisk P."/>
            <person name="Stolte C."/>
            <person name="Sykes S."/>
            <person name="White J."/>
            <person name="Yandava C."/>
            <person name="Wortman J."/>
            <person name="Nusbaum C."/>
            <person name="Birren B."/>
        </authorList>
    </citation>
    <scope>NUCLEOTIDE SEQUENCE</scope>
    <source>
        <strain evidence="6">P1A1 Lamole</strain>
    </source>
</reference>
<evidence type="ECO:0000256" key="2">
    <source>
        <dbReference type="ARBA" id="ARBA00013279"/>
    </source>
</evidence>
<dbReference type="InterPro" id="IPR029058">
    <property type="entry name" value="AB_hydrolase_fold"/>
</dbReference>
<evidence type="ECO:0000256" key="1">
    <source>
        <dbReference type="ARBA" id="ARBA00001024"/>
    </source>
</evidence>
<protein>
    <recommendedName>
        <fullName evidence="2">triacylglycerol lipase</fullName>
        <ecNumber evidence="2">3.1.1.3</ecNumber>
    </recommendedName>
</protein>
<keyword evidence="5" id="KW-0443">Lipid metabolism</keyword>
<dbReference type="InParanoid" id="U5HJQ0"/>